<dbReference type="Proteomes" id="UP000253850">
    <property type="component" value="Chromosome"/>
</dbReference>
<dbReference type="Proteomes" id="UP000289193">
    <property type="component" value="Unassembled WGS sequence"/>
</dbReference>
<keyword evidence="5" id="KW-1185">Reference proteome</keyword>
<proteinExistence type="predicted"/>
<accession>A0AAX2A8Z1</accession>
<gene>
    <name evidence="2" type="primary">acpP1</name>
    <name evidence="2" type="ORF">ABIV_0209</name>
    <name evidence="3" type="ORF">CRV05_09415</name>
</gene>
<dbReference type="Pfam" id="PF00550">
    <property type="entry name" value="PP-binding"/>
    <property type="match status" value="1"/>
</dbReference>
<protein>
    <submittedName>
        <fullName evidence="3">Acyl carrier protein</fullName>
    </submittedName>
</protein>
<evidence type="ECO:0000259" key="1">
    <source>
        <dbReference type="PROSITE" id="PS50075"/>
    </source>
</evidence>
<evidence type="ECO:0000313" key="3">
    <source>
        <dbReference type="EMBL" id="RXK09518.1"/>
    </source>
</evidence>
<evidence type="ECO:0000313" key="2">
    <source>
        <dbReference type="EMBL" id="AXH11248.1"/>
    </source>
</evidence>
<dbReference type="InterPro" id="IPR009081">
    <property type="entry name" value="PP-bd_ACP"/>
</dbReference>
<dbReference type="EMBL" id="CP031217">
    <property type="protein sequence ID" value="AXH11248.1"/>
    <property type="molecule type" value="Genomic_DNA"/>
</dbReference>
<name>A0AAX2A8Z1_9BACT</name>
<reference evidence="2 4" key="2">
    <citation type="submission" date="2018-07" db="EMBL/GenBank/DDBJ databases">
        <title>Complete genome of the Arcobacter bivalviorum type strain LMG 26154.</title>
        <authorList>
            <person name="Miller W.G."/>
            <person name="Yee E."/>
            <person name="Bono J.L."/>
        </authorList>
    </citation>
    <scope>NUCLEOTIDE SEQUENCE [LARGE SCALE GENOMIC DNA]</scope>
    <source>
        <strain evidence="2 4">LMG 26154</strain>
    </source>
</reference>
<dbReference type="PROSITE" id="PS50075">
    <property type="entry name" value="CARRIER"/>
    <property type="match status" value="1"/>
</dbReference>
<dbReference type="AlphaFoldDB" id="A0AAX2A8Z1"/>
<dbReference type="KEGG" id="hbv:ABIV_0209"/>
<feature type="domain" description="Carrier" evidence="1">
    <location>
        <begin position="7"/>
        <end position="88"/>
    </location>
</feature>
<evidence type="ECO:0000313" key="5">
    <source>
        <dbReference type="Proteomes" id="UP000289193"/>
    </source>
</evidence>
<organism evidence="3 5">
    <name type="scientific">Halarcobacter bivalviorum</name>
    <dbReference type="NCBI Taxonomy" id="663364"/>
    <lineage>
        <taxon>Bacteria</taxon>
        <taxon>Pseudomonadati</taxon>
        <taxon>Campylobacterota</taxon>
        <taxon>Epsilonproteobacteria</taxon>
        <taxon>Campylobacterales</taxon>
        <taxon>Arcobacteraceae</taxon>
        <taxon>Halarcobacter</taxon>
    </lineage>
</organism>
<reference evidence="3 5" key="1">
    <citation type="submission" date="2017-10" db="EMBL/GenBank/DDBJ databases">
        <title>Genomics of the genus Arcobacter.</title>
        <authorList>
            <person name="Perez-Cataluna A."/>
            <person name="Figueras M.J."/>
        </authorList>
    </citation>
    <scope>NUCLEOTIDE SEQUENCE [LARGE SCALE GENOMIC DNA]</scope>
    <source>
        <strain evidence="3 5">CECT 7835</strain>
    </source>
</reference>
<dbReference type="RefSeq" id="WP_114838134.1">
    <property type="nucleotide sequence ID" value="NZ_CP031217.1"/>
</dbReference>
<dbReference type="SUPFAM" id="SSF47336">
    <property type="entry name" value="ACP-like"/>
    <property type="match status" value="1"/>
</dbReference>
<dbReference type="Gene3D" id="1.10.1200.10">
    <property type="entry name" value="ACP-like"/>
    <property type="match status" value="1"/>
</dbReference>
<dbReference type="InterPro" id="IPR036736">
    <property type="entry name" value="ACP-like_sf"/>
</dbReference>
<dbReference type="EMBL" id="PDKM01000005">
    <property type="protein sequence ID" value="RXK09518.1"/>
    <property type="molecule type" value="Genomic_DNA"/>
</dbReference>
<evidence type="ECO:0000313" key="4">
    <source>
        <dbReference type="Proteomes" id="UP000253850"/>
    </source>
</evidence>
<sequence>MIGSKDEKLKLELKELIIEECDKDIEAEEISDDEILFGSDSKLELDSMDALQISMALHKKYGIDANDSKKLRKIMASINTLADYIQPE</sequence>